<evidence type="ECO:0000313" key="4">
    <source>
        <dbReference type="Proteomes" id="UP000662747"/>
    </source>
</evidence>
<proteinExistence type="predicted"/>
<protein>
    <submittedName>
        <fullName evidence="3">DUF4334 domain-containing protein</fullName>
    </submittedName>
</protein>
<name>A0ABX7P7F4_9BACT</name>
<evidence type="ECO:0000313" key="3">
    <source>
        <dbReference type="EMBL" id="QSQ26423.1"/>
    </source>
</evidence>
<dbReference type="Pfam" id="PF14232">
    <property type="entry name" value="DUF4334"/>
    <property type="match status" value="1"/>
</dbReference>
<evidence type="ECO:0000259" key="2">
    <source>
        <dbReference type="Pfam" id="PF14232"/>
    </source>
</evidence>
<keyword evidence="4" id="KW-1185">Reference proteome</keyword>
<organism evidence="3 4">
    <name type="scientific">Pyxidicoccus parkwayensis</name>
    <dbReference type="NCBI Taxonomy" id="2813578"/>
    <lineage>
        <taxon>Bacteria</taxon>
        <taxon>Pseudomonadati</taxon>
        <taxon>Myxococcota</taxon>
        <taxon>Myxococcia</taxon>
        <taxon>Myxococcales</taxon>
        <taxon>Cystobacterineae</taxon>
        <taxon>Myxococcaceae</taxon>
        <taxon>Pyxidicoccus</taxon>
    </lineage>
</organism>
<dbReference type="Proteomes" id="UP000662747">
    <property type="component" value="Chromosome"/>
</dbReference>
<dbReference type="EMBL" id="CP071090">
    <property type="protein sequence ID" value="QSQ26423.1"/>
    <property type="molecule type" value="Genomic_DNA"/>
</dbReference>
<feature type="domain" description="DUF4334" evidence="2">
    <location>
        <begin position="110"/>
        <end position="164"/>
    </location>
</feature>
<gene>
    <name evidence="3" type="ORF">JY651_16480</name>
</gene>
<dbReference type="Pfam" id="PF14231">
    <property type="entry name" value="GXWXG"/>
    <property type="match status" value="1"/>
</dbReference>
<dbReference type="RefSeq" id="WP_206727970.1">
    <property type="nucleotide sequence ID" value="NZ_CP071090.1"/>
</dbReference>
<evidence type="ECO:0000259" key="1">
    <source>
        <dbReference type="Pfam" id="PF14231"/>
    </source>
</evidence>
<dbReference type="InterPro" id="IPR025951">
    <property type="entry name" value="GXWXG_dom"/>
</dbReference>
<sequence>MTFDEAVKAERISPQDALVLFDSLPTVDLAFMRGTWKGSELRTGHALDGVLGATGWYGKQFLDEERVHPLLFFTVDRSAVFPVDPKKWPSPSRQGAVGQYRADVETDTYKARLRLTEFRGKVSATMVYDDRPILDVFRKVDDNTVLGAMDARGMPQPYFFVLRRDPDAVKLFPAR</sequence>
<dbReference type="InterPro" id="IPR025568">
    <property type="entry name" value="DUF4334"/>
</dbReference>
<dbReference type="Gene3D" id="2.40.128.580">
    <property type="entry name" value="GXWXG domain"/>
    <property type="match status" value="1"/>
</dbReference>
<feature type="domain" description="GXWXG" evidence="1">
    <location>
        <begin position="20"/>
        <end position="74"/>
    </location>
</feature>
<reference evidence="3 4" key="1">
    <citation type="submission" date="2021-02" db="EMBL/GenBank/DDBJ databases">
        <title>De Novo genome assembly of isolated myxobacteria.</title>
        <authorList>
            <person name="Stevens D.C."/>
        </authorList>
    </citation>
    <scope>NUCLEOTIDE SEQUENCE [LARGE SCALE GENOMIC DNA]</scope>
    <source>
        <strain evidence="4">SCPEA02</strain>
    </source>
</reference>
<accession>A0ABX7P7F4</accession>